<dbReference type="Pfam" id="PF00248">
    <property type="entry name" value="Aldo_ket_red"/>
    <property type="match status" value="1"/>
</dbReference>
<dbReference type="Gene3D" id="3.20.20.100">
    <property type="entry name" value="NADP-dependent oxidoreductase domain"/>
    <property type="match status" value="1"/>
</dbReference>
<evidence type="ECO:0000313" key="3">
    <source>
        <dbReference type="EMBL" id="KAK5988332.1"/>
    </source>
</evidence>
<dbReference type="EMBL" id="JAVFKD010000016">
    <property type="protein sequence ID" value="KAK5988332.1"/>
    <property type="molecule type" value="Genomic_DNA"/>
</dbReference>
<reference evidence="3 4" key="1">
    <citation type="submission" date="2024-01" db="EMBL/GenBank/DDBJ databases">
        <title>Complete genome of Cladobotryum mycophilum ATHUM6906.</title>
        <authorList>
            <person name="Christinaki A.C."/>
            <person name="Myridakis A.I."/>
            <person name="Kouvelis V.N."/>
        </authorList>
    </citation>
    <scope>NUCLEOTIDE SEQUENCE [LARGE SCALE GENOMIC DNA]</scope>
    <source>
        <strain evidence="3 4">ATHUM6906</strain>
    </source>
</reference>
<dbReference type="SUPFAM" id="SSF51430">
    <property type="entry name" value="NAD(P)-linked oxidoreductase"/>
    <property type="match status" value="1"/>
</dbReference>
<evidence type="ECO:0000259" key="2">
    <source>
        <dbReference type="Pfam" id="PF00248"/>
    </source>
</evidence>
<comment type="caution">
    <text evidence="3">The sequence shown here is derived from an EMBL/GenBank/DDBJ whole genome shotgun (WGS) entry which is preliminary data.</text>
</comment>
<dbReference type="PANTHER" id="PTHR43364">
    <property type="entry name" value="NADH-SPECIFIC METHYLGLYOXAL REDUCTASE-RELATED"/>
    <property type="match status" value="1"/>
</dbReference>
<dbReference type="PANTHER" id="PTHR43364:SF4">
    <property type="entry name" value="NAD(P)-LINKED OXIDOREDUCTASE SUPERFAMILY PROTEIN"/>
    <property type="match status" value="1"/>
</dbReference>
<feature type="domain" description="NADP-dependent oxidoreductase" evidence="2">
    <location>
        <begin position="4"/>
        <end position="310"/>
    </location>
</feature>
<keyword evidence="1" id="KW-0560">Oxidoreductase</keyword>
<sequence length="321" mass="35158">MAPKLIFGTASLGMDLTEFQDEESVKNLLKTLNDLHIHHLDTAARYPPLNQGRAEQLLGLTKELSSGFVIDTKVFTDTKTDASGDLSGASVQKSVASSLERMQRDGVNILYAHRPDPATPLEEQVEAMNDQITHGHCKAWGVSNFSPALLEEVLKICEQKGLRKPCCYQGQYSILTRAMGTKLLPLLRAHGIAYYGFRVVEAGFLSGRFVNNEYANTWLDEKNPLGKLTQGLYASKVLQAATKRFDADVKALGLLPTEVAIRWAVHHSALGDEDGIILGASKTAQVVEMAGFVQKGPLPDNVLNIVQEAWSTLKESRANVI</sequence>
<name>A0ABR0S827_9HYPO</name>
<organism evidence="3 4">
    <name type="scientific">Cladobotryum mycophilum</name>
    <dbReference type="NCBI Taxonomy" id="491253"/>
    <lineage>
        <taxon>Eukaryota</taxon>
        <taxon>Fungi</taxon>
        <taxon>Dikarya</taxon>
        <taxon>Ascomycota</taxon>
        <taxon>Pezizomycotina</taxon>
        <taxon>Sordariomycetes</taxon>
        <taxon>Hypocreomycetidae</taxon>
        <taxon>Hypocreales</taxon>
        <taxon>Hypocreaceae</taxon>
        <taxon>Cladobotryum</taxon>
    </lineage>
</organism>
<evidence type="ECO:0000313" key="4">
    <source>
        <dbReference type="Proteomes" id="UP001338125"/>
    </source>
</evidence>
<gene>
    <name evidence="3" type="ORF">PT974_12482</name>
</gene>
<protein>
    <submittedName>
        <fullName evidence="3">Aldo-keto reductase</fullName>
    </submittedName>
</protein>
<evidence type="ECO:0000256" key="1">
    <source>
        <dbReference type="ARBA" id="ARBA00023002"/>
    </source>
</evidence>
<accession>A0ABR0S827</accession>
<dbReference type="InterPro" id="IPR050523">
    <property type="entry name" value="AKR_Detox_Biosynth"/>
</dbReference>
<dbReference type="InterPro" id="IPR023210">
    <property type="entry name" value="NADP_OxRdtase_dom"/>
</dbReference>
<proteinExistence type="predicted"/>
<dbReference type="InterPro" id="IPR036812">
    <property type="entry name" value="NAD(P)_OxRdtase_dom_sf"/>
</dbReference>
<dbReference type="Proteomes" id="UP001338125">
    <property type="component" value="Unassembled WGS sequence"/>
</dbReference>
<keyword evidence="4" id="KW-1185">Reference proteome</keyword>